<dbReference type="Gene3D" id="2.40.10.10">
    <property type="entry name" value="Trypsin-like serine proteases"/>
    <property type="match status" value="2"/>
</dbReference>
<keyword evidence="2" id="KW-0732">Signal</keyword>
<dbReference type="SMART" id="SM00020">
    <property type="entry name" value="Tryp_SPc"/>
    <property type="match status" value="1"/>
</dbReference>
<dbReference type="InterPro" id="IPR018114">
    <property type="entry name" value="TRYPSIN_HIS"/>
</dbReference>
<dbReference type="Proteomes" id="UP000276776">
    <property type="component" value="Unassembled WGS sequence"/>
</dbReference>
<dbReference type="PANTHER" id="PTHR24253">
    <property type="entry name" value="TRANSMEMBRANE PROTEASE SERINE"/>
    <property type="match status" value="1"/>
</dbReference>
<gene>
    <name evidence="4" type="ORF">TCLT_LOCUS5069</name>
</gene>
<dbReference type="WBParaSite" id="TCLT_0000508001-mRNA-1">
    <property type="protein sequence ID" value="TCLT_0000508001-mRNA-1"/>
    <property type="gene ID" value="TCLT_0000508001"/>
</dbReference>
<dbReference type="InterPro" id="IPR009003">
    <property type="entry name" value="Peptidase_S1_PA"/>
</dbReference>
<keyword evidence="1" id="KW-1015">Disulfide bond</keyword>
<keyword evidence="5" id="KW-1185">Reference proteome</keyword>
<dbReference type="Pfam" id="PF00089">
    <property type="entry name" value="Trypsin"/>
    <property type="match status" value="1"/>
</dbReference>
<evidence type="ECO:0000256" key="1">
    <source>
        <dbReference type="ARBA" id="ARBA00023157"/>
    </source>
</evidence>
<dbReference type="PROSITE" id="PS00134">
    <property type="entry name" value="TRYPSIN_HIS"/>
    <property type="match status" value="1"/>
</dbReference>
<dbReference type="InterPro" id="IPR001314">
    <property type="entry name" value="Peptidase_S1A"/>
</dbReference>
<dbReference type="EMBL" id="UYYF01004319">
    <property type="protein sequence ID" value="VDN02272.1"/>
    <property type="molecule type" value="Genomic_DNA"/>
</dbReference>
<dbReference type="SUPFAM" id="SSF50494">
    <property type="entry name" value="Trypsin-like serine proteases"/>
    <property type="match status" value="1"/>
</dbReference>
<dbReference type="STRING" id="103827.A0A0N5CXF6"/>
<accession>A0A0N5CXF6</accession>
<dbReference type="GO" id="GO:0006508">
    <property type="term" value="P:proteolysis"/>
    <property type="evidence" value="ECO:0007669"/>
    <property type="project" value="InterPro"/>
</dbReference>
<feature type="domain" description="Peptidase S1" evidence="3">
    <location>
        <begin position="63"/>
        <end position="285"/>
    </location>
</feature>
<evidence type="ECO:0000313" key="4">
    <source>
        <dbReference type="EMBL" id="VDN02272.1"/>
    </source>
</evidence>
<evidence type="ECO:0000259" key="3">
    <source>
        <dbReference type="PROSITE" id="PS50240"/>
    </source>
</evidence>
<evidence type="ECO:0000256" key="2">
    <source>
        <dbReference type="SAM" id="SignalP"/>
    </source>
</evidence>
<dbReference type="PRINTS" id="PR00722">
    <property type="entry name" value="CHYMOTRYPSIN"/>
</dbReference>
<dbReference type="OrthoDB" id="5859944at2759"/>
<dbReference type="InterPro" id="IPR001254">
    <property type="entry name" value="Trypsin_dom"/>
</dbReference>
<protein>
    <submittedName>
        <fullName evidence="6">Peptidase S1 domain-containing protein</fullName>
    </submittedName>
</protein>
<feature type="signal peptide" evidence="2">
    <location>
        <begin position="1"/>
        <end position="17"/>
    </location>
</feature>
<reference evidence="4 5" key="2">
    <citation type="submission" date="2018-11" db="EMBL/GenBank/DDBJ databases">
        <authorList>
            <consortium name="Pathogen Informatics"/>
        </authorList>
    </citation>
    <scope>NUCLEOTIDE SEQUENCE [LARGE SCALE GENOMIC DNA]</scope>
</reference>
<proteinExistence type="predicted"/>
<dbReference type="PANTHER" id="PTHR24253:SF153">
    <property type="entry name" value="SERINE PROTEASE HEPSIN"/>
    <property type="match status" value="1"/>
</dbReference>
<evidence type="ECO:0000313" key="6">
    <source>
        <dbReference type="WBParaSite" id="TCLT_0000508001-mRNA-1"/>
    </source>
</evidence>
<organism evidence="6">
    <name type="scientific">Thelazia callipaeda</name>
    <name type="common">Oriental eyeworm</name>
    <name type="synonym">Parasitic nematode</name>
    <dbReference type="NCBI Taxonomy" id="103827"/>
    <lineage>
        <taxon>Eukaryota</taxon>
        <taxon>Metazoa</taxon>
        <taxon>Ecdysozoa</taxon>
        <taxon>Nematoda</taxon>
        <taxon>Chromadorea</taxon>
        <taxon>Rhabditida</taxon>
        <taxon>Spirurina</taxon>
        <taxon>Spiruromorpha</taxon>
        <taxon>Thelazioidea</taxon>
        <taxon>Thelaziidae</taxon>
        <taxon>Thelazia</taxon>
    </lineage>
</organism>
<evidence type="ECO:0000313" key="5">
    <source>
        <dbReference type="Proteomes" id="UP000276776"/>
    </source>
</evidence>
<name>A0A0N5CXF6_THECL</name>
<feature type="chain" id="PRO_5043126436" evidence="2">
    <location>
        <begin position="18"/>
        <end position="304"/>
    </location>
</feature>
<sequence>MAFSWILCLLAVYLIESKKILQKLSKEEINTLLDRCRTNIFEERERFVRSTTKYERNVPSITLMGGENVKQNEAPFSIYLHYSKYDVTANCAGTLITDRHILTAAHCFILKNCETGSVLTFLSSEYWKVFYGGGCLPIAKATCAKFQKMARAVHVKSISIPQEYLSSPCFHNDIAIVTVNYKMILLQDAACVAKPLEQLPNQFVLYSRGSNPKIMEKITSLMTINVSRIDCEKDELSSDVKADQICTSEMSEMNMCAGDSGSGLMFKNSNKTWTVAGVASAGTDCNIIDITMQQRKGSQKLREP</sequence>
<reference evidence="6" key="1">
    <citation type="submission" date="2017-02" db="UniProtKB">
        <authorList>
            <consortium name="WormBaseParasite"/>
        </authorList>
    </citation>
    <scope>IDENTIFICATION</scope>
</reference>
<dbReference type="PROSITE" id="PS50240">
    <property type="entry name" value="TRYPSIN_DOM"/>
    <property type="match status" value="1"/>
</dbReference>
<dbReference type="InterPro" id="IPR043504">
    <property type="entry name" value="Peptidase_S1_PA_chymotrypsin"/>
</dbReference>
<dbReference type="AlphaFoldDB" id="A0A0N5CXF6"/>
<dbReference type="GO" id="GO:0004252">
    <property type="term" value="F:serine-type endopeptidase activity"/>
    <property type="evidence" value="ECO:0007669"/>
    <property type="project" value="InterPro"/>
</dbReference>